<dbReference type="SUPFAM" id="SSF52113">
    <property type="entry name" value="BRCT domain"/>
    <property type="match status" value="2"/>
</dbReference>
<dbReference type="SUPFAM" id="SSF55729">
    <property type="entry name" value="Acyl-CoA N-acyltransferases (Nat)"/>
    <property type="match status" value="1"/>
</dbReference>
<dbReference type="Proteomes" id="UP000250235">
    <property type="component" value="Unassembled WGS sequence"/>
</dbReference>
<dbReference type="InterPro" id="IPR051579">
    <property type="entry name" value="DDR_Transcriptional_Reg"/>
</dbReference>
<dbReference type="Pfam" id="PF16589">
    <property type="entry name" value="BRCT_2"/>
    <property type="match status" value="1"/>
</dbReference>
<dbReference type="PROSITE" id="PS50172">
    <property type="entry name" value="BRCT"/>
    <property type="match status" value="2"/>
</dbReference>
<name>A0A2Z7DDH5_9LAMI</name>
<feature type="domain" description="N-acetyltransferase" evidence="5">
    <location>
        <begin position="29"/>
        <end position="177"/>
    </location>
</feature>
<evidence type="ECO:0008006" key="8">
    <source>
        <dbReference type="Google" id="ProtNLM"/>
    </source>
</evidence>
<dbReference type="CDD" id="cd18432">
    <property type="entry name" value="BRCT_PAXIP1_rpt6_like"/>
    <property type="match status" value="1"/>
</dbReference>
<dbReference type="GO" id="GO:0006974">
    <property type="term" value="P:DNA damage response"/>
    <property type="evidence" value="ECO:0007669"/>
    <property type="project" value="UniProtKB-KW"/>
</dbReference>
<evidence type="ECO:0000256" key="2">
    <source>
        <dbReference type="ARBA" id="ARBA00022763"/>
    </source>
</evidence>
<dbReference type="InterPro" id="IPR001357">
    <property type="entry name" value="BRCT_dom"/>
</dbReference>
<dbReference type="GO" id="GO:0016747">
    <property type="term" value="F:acyltransferase activity, transferring groups other than amino-acyl groups"/>
    <property type="evidence" value="ECO:0007669"/>
    <property type="project" value="InterPro"/>
</dbReference>
<dbReference type="Gene3D" id="3.40.630.30">
    <property type="match status" value="1"/>
</dbReference>
<evidence type="ECO:0000313" key="6">
    <source>
        <dbReference type="EMBL" id="KZV57858.1"/>
    </source>
</evidence>
<dbReference type="SMART" id="SM00292">
    <property type="entry name" value="BRCT"/>
    <property type="match status" value="2"/>
</dbReference>
<dbReference type="Pfam" id="PF00533">
    <property type="entry name" value="BRCT"/>
    <property type="match status" value="1"/>
</dbReference>
<dbReference type="InterPro" id="IPR016181">
    <property type="entry name" value="Acyl_CoA_acyltransferase"/>
</dbReference>
<keyword evidence="7" id="KW-1185">Reference proteome</keyword>
<keyword evidence="2" id="KW-0227">DNA damage</keyword>
<sequence>MARTRRSSSVSLRSSSSIGDYYYVLANATDVESQTRSLVQEALSLYSKELPAMNYAANSGKKSMFLQRCVTNGKYCTLMMKSKDVGEVIAAITYQIIPVDTLYAEIPLAAVSSDSQNKGFGSLLFFELEERLLSVGVRTLLCWGDRESEGFWIKLGFTVIGEVNEKGRARRLPIKAGVRRALCFPGGSTLMVSHIFTGTTSKVMKLSFPPVQMKHPGLTNVTDFQEPCKEEEHQRTGSGYSGQLGLENFSNGDCPSSDPLPPANCCVVDANGVKEAGAADDLEDCSCSVQGSKKRIWETSSTSLKSKKVKGTHSNDCQVASQCPVWTSDGRKVNFYHTNPKLFSEHKLMSKASPENSGSKSTSGKYKECKRGNMPIDDYSCPLVSHTEKCVKVMLMNIADDGKRSSLTKIIEDMGGVVTSNGSESTHVVTGKARKTFNFCIALCSGCWVISAAWLKVSFRKGRFVDEMPFILKDDDYITKFRCDLKSAVLRAKANPNALLKGLDIWPATHVQPPASTLSAIIMSAGGNVIRESSDVVAISKTIFLACEEDMEEVLAAVKMGILTFSMDWFMNCIMKQELDLEATKFAESL</sequence>
<dbReference type="PANTHER" id="PTHR23196">
    <property type="entry name" value="PAX TRANSCRIPTION ACTIVATION DOMAIN INTERACTING PROTEIN"/>
    <property type="match status" value="1"/>
</dbReference>
<dbReference type="OrthoDB" id="342264at2759"/>
<evidence type="ECO:0000256" key="1">
    <source>
        <dbReference type="ARBA" id="ARBA00004123"/>
    </source>
</evidence>
<organism evidence="6 7">
    <name type="scientific">Dorcoceras hygrometricum</name>
    <dbReference type="NCBI Taxonomy" id="472368"/>
    <lineage>
        <taxon>Eukaryota</taxon>
        <taxon>Viridiplantae</taxon>
        <taxon>Streptophyta</taxon>
        <taxon>Embryophyta</taxon>
        <taxon>Tracheophyta</taxon>
        <taxon>Spermatophyta</taxon>
        <taxon>Magnoliopsida</taxon>
        <taxon>eudicotyledons</taxon>
        <taxon>Gunneridae</taxon>
        <taxon>Pentapetalae</taxon>
        <taxon>asterids</taxon>
        <taxon>lamiids</taxon>
        <taxon>Lamiales</taxon>
        <taxon>Gesneriaceae</taxon>
        <taxon>Didymocarpoideae</taxon>
        <taxon>Trichosporeae</taxon>
        <taxon>Loxocarpinae</taxon>
        <taxon>Dorcoceras</taxon>
    </lineage>
</organism>
<dbReference type="Pfam" id="PF00583">
    <property type="entry name" value="Acetyltransf_1"/>
    <property type="match status" value="1"/>
</dbReference>
<evidence type="ECO:0000259" key="4">
    <source>
        <dbReference type="PROSITE" id="PS50172"/>
    </source>
</evidence>
<dbReference type="CDD" id="cd04301">
    <property type="entry name" value="NAT_SF"/>
    <property type="match status" value="1"/>
</dbReference>
<accession>A0A2Z7DDH5</accession>
<evidence type="ECO:0000313" key="7">
    <source>
        <dbReference type="Proteomes" id="UP000250235"/>
    </source>
</evidence>
<feature type="domain" description="BRCT" evidence="4">
    <location>
        <begin position="495"/>
        <end position="579"/>
    </location>
</feature>
<dbReference type="EMBL" id="KQ987245">
    <property type="protein sequence ID" value="KZV57858.1"/>
    <property type="molecule type" value="Genomic_DNA"/>
</dbReference>
<dbReference type="AlphaFoldDB" id="A0A2Z7DDH5"/>
<reference evidence="6 7" key="1">
    <citation type="journal article" date="2015" name="Proc. Natl. Acad. Sci. U.S.A.">
        <title>The resurrection genome of Boea hygrometrica: A blueprint for survival of dehydration.</title>
        <authorList>
            <person name="Xiao L."/>
            <person name="Yang G."/>
            <person name="Zhang L."/>
            <person name="Yang X."/>
            <person name="Zhao S."/>
            <person name="Ji Z."/>
            <person name="Zhou Q."/>
            <person name="Hu M."/>
            <person name="Wang Y."/>
            <person name="Chen M."/>
            <person name="Xu Y."/>
            <person name="Jin H."/>
            <person name="Xiao X."/>
            <person name="Hu G."/>
            <person name="Bao F."/>
            <person name="Hu Y."/>
            <person name="Wan P."/>
            <person name="Li L."/>
            <person name="Deng X."/>
            <person name="Kuang T."/>
            <person name="Xiang C."/>
            <person name="Zhu J.K."/>
            <person name="Oliver M.J."/>
            <person name="He Y."/>
        </authorList>
    </citation>
    <scope>NUCLEOTIDE SEQUENCE [LARGE SCALE GENOMIC DNA]</scope>
    <source>
        <strain evidence="7">cv. XS01</strain>
    </source>
</reference>
<dbReference type="PANTHER" id="PTHR23196:SF8">
    <property type="entry name" value="N-ACETYLTRANSFERASE"/>
    <property type="match status" value="1"/>
</dbReference>
<comment type="subcellular location">
    <subcellularLocation>
        <location evidence="1">Nucleus</location>
    </subcellularLocation>
</comment>
<gene>
    <name evidence="6" type="ORF">F511_03427</name>
</gene>
<evidence type="ECO:0000259" key="5">
    <source>
        <dbReference type="PROSITE" id="PS51186"/>
    </source>
</evidence>
<dbReference type="Gene3D" id="3.40.50.10190">
    <property type="entry name" value="BRCT domain"/>
    <property type="match status" value="2"/>
</dbReference>
<feature type="domain" description="BRCT" evidence="4">
    <location>
        <begin position="391"/>
        <end position="472"/>
    </location>
</feature>
<dbReference type="GO" id="GO:0005634">
    <property type="term" value="C:nucleus"/>
    <property type="evidence" value="ECO:0007669"/>
    <property type="project" value="UniProtKB-SubCell"/>
</dbReference>
<dbReference type="InterPro" id="IPR036420">
    <property type="entry name" value="BRCT_dom_sf"/>
</dbReference>
<evidence type="ECO:0000256" key="3">
    <source>
        <dbReference type="ARBA" id="ARBA00023242"/>
    </source>
</evidence>
<keyword evidence="3" id="KW-0539">Nucleus</keyword>
<dbReference type="PROSITE" id="PS51186">
    <property type="entry name" value="GNAT"/>
    <property type="match status" value="1"/>
</dbReference>
<dbReference type="InterPro" id="IPR000182">
    <property type="entry name" value="GNAT_dom"/>
</dbReference>
<proteinExistence type="predicted"/>
<protein>
    <recommendedName>
        <fullName evidence="8">BRCT domain-containing protein</fullName>
    </recommendedName>
</protein>